<organism evidence="1 2">
    <name type="scientific">Maliponia aquimaris</name>
    <dbReference type="NCBI Taxonomy" id="1673631"/>
    <lineage>
        <taxon>Bacteria</taxon>
        <taxon>Pseudomonadati</taxon>
        <taxon>Pseudomonadota</taxon>
        <taxon>Alphaproteobacteria</taxon>
        <taxon>Rhodobacterales</taxon>
        <taxon>Paracoccaceae</taxon>
        <taxon>Maliponia</taxon>
    </lineage>
</organism>
<dbReference type="Proteomes" id="UP000207598">
    <property type="component" value="Unassembled WGS sequence"/>
</dbReference>
<dbReference type="OrthoDB" id="7659053at2"/>
<dbReference type="PROSITE" id="PS51257">
    <property type="entry name" value="PROKAR_LIPOPROTEIN"/>
    <property type="match status" value="1"/>
</dbReference>
<proteinExistence type="predicted"/>
<gene>
    <name evidence="1" type="ORF">MAA8898_04241</name>
</gene>
<name>A0A238L2G5_9RHOB</name>
<dbReference type="RefSeq" id="WP_094022991.1">
    <property type="nucleotide sequence ID" value="NZ_FXYF01000015.1"/>
</dbReference>
<accession>A0A238L2G5</accession>
<evidence type="ECO:0008006" key="3">
    <source>
        <dbReference type="Google" id="ProtNLM"/>
    </source>
</evidence>
<evidence type="ECO:0000313" key="2">
    <source>
        <dbReference type="Proteomes" id="UP000207598"/>
    </source>
</evidence>
<keyword evidence="2" id="KW-1185">Reference proteome</keyword>
<dbReference type="EMBL" id="FXYF01000015">
    <property type="protein sequence ID" value="SMX49263.1"/>
    <property type="molecule type" value="Genomic_DNA"/>
</dbReference>
<reference evidence="1 2" key="1">
    <citation type="submission" date="2017-05" db="EMBL/GenBank/DDBJ databases">
        <authorList>
            <person name="Song R."/>
            <person name="Chenine A.L."/>
            <person name="Ruprecht R.M."/>
        </authorList>
    </citation>
    <scope>NUCLEOTIDE SEQUENCE [LARGE SCALE GENOMIC DNA]</scope>
    <source>
        <strain evidence="1 2">CECT 8898</strain>
    </source>
</reference>
<dbReference type="AlphaFoldDB" id="A0A238L2G5"/>
<protein>
    <recommendedName>
        <fullName evidence="3">Arginine transporter</fullName>
    </recommendedName>
</protein>
<evidence type="ECO:0000313" key="1">
    <source>
        <dbReference type="EMBL" id="SMX49263.1"/>
    </source>
</evidence>
<sequence length="116" mass="12327">MKRAVILAACLAVAACGGGNRTERGPSGSQVRLASGPIADACLRAGRKGATRQLCGCVQGVADQGLSSADQRLAVSFFADPHQAQVIRQSDNPRHEAFWQRYKAFAERAEQVCRGV</sequence>